<comment type="caution">
    <text evidence="2">The sequence shown here is derived from an EMBL/GenBank/DDBJ whole genome shotgun (WGS) entry which is preliminary data.</text>
</comment>
<feature type="compositionally biased region" description="Polar residues" evidence="1">
    <location>
        <begin position="76"/>
        <end position="87"/>
    </location>
</feature>
<proteinExistence type="predicted"/>
<dbReference type="GeneID" id="94841525"/>
<feature type="region of interest" description="Disordered" evidence="1">
    <location>
        <begin position="1"/>
        <end position="20"/>
    </location>
</feature>
<evidence type="ECO:0000313" key="3">
    <source>
        <dbReference type="Proteomes" id="UP000179807"/>
    </source>
</evidence>
<feature type="region of interest" description="Disordered" evidence="1">
    <location>
        <begin position="62"/>
        <end position="87"/>
    </location>
</feature>
<dbReference type="VEuPathDB" id="TrichDB:TRFO_29505"/>
<dbReference type="EMBL" id="MLAK01000837">
    <property type="protein sequence ID" value="OHT03196.1"/>
    <property type="molecule type" value="Genomic_DNA"/>
</dbReference>
<accession>A0A1J4K093</accession>
<evidence type="ECO:0000313" key="2">
    <source>
        <dbReference type="EMBL" id="OHT03196.1"/>
    </source>
</evidence>
<dbReference type="AlphaFoldDB" id="A0A1J4K093"/>
<reference evidence="2" key="1">
    <citation type="submission" date="2016-10" db="EMBL/GenBank/DDBJ databases">
        <authorList>
            <person name="Benchimol M."/>
            <person name="Almeida L.G."/>
            <person name="Vasconcelos A.T."/>
            <person name="Perreira-Neves A."/>
            <person name="Rosa I.A."/>
            <person name="Tasca T."/>
            <person name="Bogo M.R."/>
            <person name="de Souza W."/>
        </authorList>
    </citation>
    <scope>NUCLEOTIDE SEQUENCE [LARGE SCALE GENOMIC DNA]</scope>
    <source>
        <strain evidence="2">K</strain>
    </source>
</reference>
<feature type="compositionally biased region" description="Basic and acidic residues" evidence="1">
    <location>
        <begin position="62"/>
        <end position="75"/>
    </location>
</feature>
<evidence type="ECO:0000256" key="1">
    <source>
        <dbReference type="SAM" id="MobiDB-lite"/>
    </source>
</evidence>
<protein>
    <submittedName>
        <fullName evidence="2">Uncharacterized protein</fullName>
    </submittedName>
</protein>
<name>A0A1J4K093_9EUKA</name>
<dbReference type="RefSeq" id="XP_068356332.1">
    <property type="nucleotide sequence ID" value="XM_068506821.1"/>
</dbReference>
<sequence>MMKELNKSLGKKRRETSIQTTFKRTEIINSFKELMKEGGNPDIEELARKYDIDLESLKARIDGNDSIRDGKESVNSKESTTSSLPPL</sequence>
<organism evidence="2 3">
    <name type="scientific">Tritrichomonas foetus</name>
    <dbReference type="NCBI Taxonomy" id="1144522"/>
    <lineage>
        <taxon>Eukaryota</taxon>
        <taxon>Metamonada</taxon>
        <taxon>Parabasalia</taxon>
        <taxon>Tritrichomonadida</taxon>
        <taxon>Tritrichomonadidae</taxon>
        <taxon>Tritrichomonas</taxon>
    </lineage>
</organism>
<dbReference type="Proteomes" id="UP000179807">
    <property type="component" value="Unassembled WGS sequence"/>
</dbReference>
<gene>
    <name evidence="2" type="ORF">TRFO_29505</name>
</gene>
<keyword evidence="3" id="KW-1185">Reference proteome</keyword>